<reference evidence="2" key="1">
    <citation type="submission" date="2017-04" db="EMBL/GenBank/DDBJ databases">
        <authorList>
            <person name="Hayer J."/>
            <person name="Malmberg M."/>
            <person name="Hayer J."/>
        </authorList>
    </citation>
    <scope>NUCLEOTIDE SEQUENCE [LARGE SCALE GENOMIC DNA]</scope>
</reference>
<evidence type="ECO:0000313" key="2">
    <source>
        <dbReference type="Proteomes" id="UP000272067"/>
    </source>
</evidence>
<name>A0A1X7MN66_9ADEN</name>
<keyword evidence="2" id="KW-1185">Reference proteome</keyword>
<proteinExistence type="predicted"/>
<dbReference type="EMBL" id="LT841149">
    <property type="protein sequence ID" value="SMG83456.1"/>
    <property type="molecule type" value="Genomic_DNA"/>
</dbReference>
<dbReference type="Pfam" id="PF05248">
    <property type="entry name" value="Adeno_E3A"/>
    <property type="match status" value="1"/>
</dbReference>
<dbReference type="InterPro" id="IPR007912">
    <property type="entry name" value="Adeno_E3A"/>
</dbReference>
<dbReference type="RefSeq" id="YP_009704138.1">
    <property type="nucleotide sequence ID" value="NC_044960.1"/>
</dbReference>
<dbReference type="KEGG" id="vg:41902956"/>
<sequence>MTDRSDFNKKCQICVDSLCSAHAEYCANPRCFTKDGCSVKWFCVLPTDLEGECIPDSLQPGHGVRVEVPALSHSQFTTFAGDRYLCLSDFGRSAFKIVCSCSMPGVHPNILRLLCKCYNKRL</sequence>
<protein>
    <submittedName>
        <fullName evidence="1">E3 12.5K</fullName>
    </submittedName>
</protein>
<accession>A0A1X7MN66</accession>
<dbReference type="GeneID" id="41902956"/>
<organism evidence="1 2">
    <name type="scientific">Bottlenose dolphin adenovirus 1</name>
    <dbReference type="NCBI Taxonomy" id="1714377"/>
    <lineage>
        <taxon>Viruses</taxon>
        <taxon>Varidnaviria</taxon>
        <taxon>Bamfordvirae</taxon>
        <taxon>Preplasmiviricota</taxon>
        <taxon>Polisuviricotina</taxon>
        <taxon>Pharingeaviricetes</taxon>
        <taxon>Rowavirales</taxon>
        <taxon>Adenoviridae</taxon>
        <taxon>Mastadenovirus</taxon>
        <taxon>Mastadenovirus delphini</taxon>
        <taxon>Dolphin mastadenovirus B</taxon>
    </lineage>
</organism>
<evidence type="ECO:0000313" key="1">
    <source>
        <dbReference type="EMBL" id="SMG83456.1"/>
    </source>
</evidence>
<dbReference type="Proteomes" id="UP000272067">
    <property type="component" value="Segment"/>
</dbReference>